<dbReference type="OrthoDB" id="3067012at2759"/>
<gene>
    <name evidence="1" type="ORF">JAAARDRAFT_39463</name>
</gene>
<organism evidence="1 2">
    <name type="scientific">Jaapia argillacea MUCL 33604</name>
    <dbReference type="NCBI Taxonomy" id="933084"/>
    <lineage>
        <taxon>Eukaryota</taxon>
        <taxon>Fungi</taxon>
        <taxon>Dikarya</taxon>
        <taxon>Basidiomycota</taxon>
        <taxon>Agaricomycotina</taxon>
        <taxon>Agaricomycetes</taxon>
        <taxon>Agaricomycetidae</taxon>
        <taxon>Jaapiales</taxon>
        <taxon>Jaapiaceae</taxon>
        <taxon>Jaapia</taxon>
    </lineage>
</organism>
<accession>A0A067PSY5</accession>
<dbReference type="STRING" id="933084.A0A067PSY5"/>
<proteinExistence type="predicted"/>
<dbReference type="SUPFAM" id="SSF52047">
    <property type="entry name" value="RNI-like"/>
    <property type="match status" value="1"/>
</dbReference>
<sequence length="511" mass="58111">MSSARVLSITELFREICWYLHDSPRHSGSLVSLARSSRSFLEPALDVLWYKLLHTEPLLKLLPALEVSKEETDNELVSYYDVSYPPEEQDWTRFDYYARRIRILDFYHEGEIDCAIYSRLARYTTSPNLIPSLRSLTWYHDYQNTSLASLTSEFSPFLSPSLQKLDIRNYHDAEDILWFDPDPTSSEDKETLLIFFHLLHRRCPSLQYLRLCDGDLRDVSFSFLSKFQNLKEVQLTGHSTKVDDLSITFGALSVLPHLEKIHDIEISTGPGVVSCTPGFPSLSHISTLSGNPTNILSIIQCISSPSFQSLSLQELAKGSNRDFLSFTSLLVSKFSTTLQRVIIHTTHGYPVEEVGLPIFETLSRGLPNLRTFGLTVTVDSFNQLGWPTMTDDQVERMTLAWPNMEDLTIQHSISLQSLKTIARAWTNLTSLTFSTLYIPTPELQLPLPKPRNTLRKLFVSTFQQSDPAAPTNDIAKVIHSMFPKLEVGFLARSCEVMRGVVALRKGRPLRL</sequence>
<evidence type="ECO:0000313" key="2">
    <source>
        <dbReference type="Proteomes" id="UP000027265"/>
    </source>
</evidence>
<dbReference type="EMBL" id="KL197734">
    <property type="protein sequence ID" value="KDQ53431.1"/>
    <property type="molecule type" value="Genomic_DNA"/>
</dbReference>
<dbReference type="InterPro" id="IPR032675">
    <property type="entry name" value="LRR_dom_sf"/>
</dbReference>
<evidence type="ECO:0000313" key="1">
    <source>
        <dbReference type="EMBL" id="KDQ53431.1"/>
    </source>
</evidence>
<dbReference type="Gene3D" id="3.80.10.10">
    <property type="entry name" value="Ribonuclease Inhibitor"/>
    <property type="match status" value="1"/>
</dbReference>
<keyword evidence="2" id="KW-1185">Reference proteome</keyword>
<dbReference type="AlphaFoldDB" id="A0A067PSY5"/>
<dbReference type="InParanoid" id="A0A067PSY5"/>
<dbReference type="Proteomes" id="UP000027265">
    <property type="component" value="Unassembled WGS sequence"/>
</dbReference>
<protein>
    <recommendedName>
        <fullName evidence="3">F-box domain-containing protein</fullName>
    </recommendedName>
</protein>
<evidence type="ECO:0008006" key="3">
    <source>
        <dbReference type="Google" id="ProtNLM"/>
    </source>
</evidence>
<name>A0A067PSY5_9AGAM</name>
<dbReference type="HOGENOM" id="CLU_021164_3_0_1"/>
<reference evidence="2" key="1">
    <citation type="journal article" date="2014" name="Proc. Natl. Acad. Sci. U.S.A.">
        <title>Extensive sampling of basidiomycete genomes demonstrates inadequacy of the white-rot/brown-rot paradigm for wood decay fungi.</title>
        <authorList>
            <person name="Riley R."/>
            <person name="Salamov A.A."/>
            <person name="Brown D.W."/>
            <person name="Nagy L.G."/>
            <person name="Floudas D."/>
            <person name="Held B.W."/>
            <person name="Levasseur A."/>
            <person name="Lombard V."/>
            <person name="Morin E."/>
            <person name="Otillar R."/>
            <person name="Lindquist E.A."/>
            <person name="Sun H."/>
            <person name="LaButti K.M."/>
            <person name="Schmutz J."/>
            <person name="Jabbour D."/>
            <person name="Luo H."/>
            <person name="Baker S.E."/>
            <person name="Pisabarro A.G."/>
            <person name="Walton J.D."/>
            <person name="Blanchette R.A."/>
            <person name="Henrissat B."/>
            <person name="Martin F."/>
            <person name="Cullen D."/>
            <person name="Hibbett D.S."/>
            <person name="Grigoriev I.V."/>
        </authorList>
    </citation>
    <scope>NUCLEOTIDE SEQUENCE [LARGE SCALE GENOMIC DNA]</scope>
    <source>
        <strain evidence="2">MUCL 33604</strain>
    </source>
</reference>